<keyword evidence="2 5" id="KW-0479">Metal-binding</keyword>
<comment type="similarity">
    <text evidence="1 5">Belongs to the carotenoid oxygenase family.</text>
</comment>
<dbReference type="PANTHER" id="PTHR10543:SF89">
    <property type="entry name" value="CAROTENOID 9,10(9',10')-CLEAVAGE DIOXYGENASE 1"/>
    <property type="match status" value="1"/>
</dbReference>
<reference evidence="6 7" key="1">
    <citation type="journal article" date="2019" name="Int. J. Syst. Evol. Microbiol.">
        <title>The Global Catalogue of Microorganisms (GCM) 10K type strain sequencing project: providing services to taxonomists for standard genome sequencing and annotation.</title>
        <authorList>
            <consortium name="The Broad Institute Genomics Platform"/>
            <consortium name="The Broad Institute Genome Sequencing Center for Infectious Disease"/>
            <person name="Wu L."/>
            <person name="Ma J."/>
        </authorList>
    </citation>
    <scope>NUCLEOTIDE SEQUENCE [LARGE SCALE GENOMIC DNA]</scope>
    <source>
        <strain evidence="6 7">JCM 15592</strain>
    </source>
</reference>
<comment type="cofactor">
    <cofactor evidence="5">
        <name>Fe(2+)</name>
        <dbReference type="ChEBI" id="CHEBI:29033"/>
    </cofactor>
    <text evidence="5">Binds 1 Fe(2+) ion per subunit.</text>
</comment>
<dbReference type="Pfam" id="PF03055">
    <property type="entry name" value="RPE65"/>
    <property type="match status" value="1"/>
</dbReference>
<evidence type="ECO:0000256" key="2">
    <source>
        <dbReference type="ARBA" id="ARBA00022723"/>
    </source>
</evidence>
<dbReference type="EMBL" id="BAAAPO010000062">
    <property type="protein sequence ID" value="GAA1808703.1"/>
    <property type="molecule type" value="Genomic_DNA"/>
</dbReference>
<evidence type="ECO:0000313" key="7">
    <source>
        <dbReference type="Proteomes" id="UP001499938"/>
    </source>
</evidence>
<evidence type="ECO:0000256" key="1">
    <source>
        <dbReference type="ARBA" id="ARBA00006787"/>
    </source>
</evidence>
<evidence type="ECO:0000256" key="3">
    <source>
        <dbReference type="ARBA" id="ARBA00023002"/>
    </source>
</evidence>
<keyword evidence="5" id="KW-0223">Dioxygenase</keyword>
<gene>
    <name evidence="6" type="ORF">GCM10009811_34960</name>
</gene>
<proteinExistence type="inferred from homology"/>
<dbReference type="EC" id="1.13.11.-" evidence="5"/>
<dbReference type="Proteomes" id="UP001499938">
    <property type="component" value="Unassembled WGS sequence"/>
</dbReference>
<keyword evidence="7" id="KW-1185">Reference proteome</keyword>
<accession>A0ABN2M3Z2</accession>
<comment type="caution">
    <text evidence="6">The sequence shown here is derived from an EMBL/GenBank/DDBJ whole genome shotgun (WGS) entry which is preliminary data.</text>
</comment>
<name>A0ABN2M3Z2_9MICO</name>
<dbReference type="PANTHER" id="PTHR10543">
    <property type="entry name" value="BETA-CAROTENE DIOXYGENASE"/>
    <property type="match status" value="1"/>
</dbReference>
<evidence type="ECO:0000256" key="4">
    <source>
        <dbReference type="ARBA" id="ARBA00023004"/>
    </source>
</evidence>
<dbReference type="InterPro" id="IPR004294">
    <property type="entry name" value="Carotenoid_Oase"/>
</dbReference>
<keyword evidence="4 5" id="KW-0408">Iron</keyword>
<protein>
    <recommendedName>
        <fullName evidence="5">Dioxygenase</fullName>
        <ecNumber evidence="5">1.13.11.-</ecNumber>
    </recommendedName>
</protein>
<sequence length="134" mass="15402">MGNSDFPYTWNPKYAARIGIMPREGTDADVRWFEIDPCFVFHPLGAYDDGSRVVLDVVRHPRMFDSSPLVPNEGAPRLERWIVDLERGSVTQEVLADQPLEFPRRRAATGPSAPLWLLHRDRRGRHRDRPGPQT</sequence>
<keyword evidence="3 5" id="KW-0560">Oxidoreductase</keyword>
<organism evidence="6 7">
    <name type="scientific">Nostocoides veronense</name>
    <dbReference type="NCBI Taxonomy" id="330836"/>
    <lineage>
        <taxon>Bacteria</taxon>
        <taxon>Bacillati</taxon>
        <taxon>Actinomycetota</taxon>
        <taxon>Actinomycetes</taxon>
        <taxon>Micrococcales</taxon>
        <taxon>Intrasporangiaceae</taxon>
        <taxon>Nostocoides</taxon>
    </lineage>
</organism>
<evidence type="ECO:0000256" key="5">
    <source>
        <dbReference type="RuleBase" id="RU364048"/>
    </source>
</evidence>
<evidence type="ECO:0000313" key="6">
    <source>
        <dbReference type="EMBL" id="GAA1808703.1"/>
    </source>
</evidence>